<comment type="caution">
    <text evidence="3">The sequence shown here is derived from an EMBL/GenBank/DDBJ whole genome shotgun (WGS) entry which is preliminary data.</text>
</comment>
<dbReference type="GO" id="GO:0016881">
    <property type="term" value="F:acid-amino acid ligase activity"/>
    <property type="evidence" value="ECO:0007669"/>
    <property type="project" value="TreeGrafter"/>
</dbReference>
<proteinExistence type="predicted"/>
<sequence length="527" mass="60182">MALVGSLLKKGILFSNIVANRKKASLHQQQKKTLAKLLAKARYTEFGEKFNFDELLSAILFGEKGAFYEQYKKSVPVYDYNKIFQEWWHRSLDGEKDICWPGQIKYYALSSGTSEAATKHIPVTKAMSKAIQKTSIRQILSLGHYKDLPNDLYEKGFLMLGGSTNLSNQDSHFEGDLSGITAKQIPYWFRPYYKPGEKIAAQKDWGIKLEEITKQAHEWDIGFIVGVPAWIQLLMEKIIAHYNVKTIHDIWPNLQVFAHGGVSFEPYRKGFEKLLARPLIYINTYLASEGFIAYQTRPGAVGMELVCDNGIFFEFIPFNEQNFDSEGTLLSDPETLMVDQVEEGKEYALLLSTCSGAWRYLIGDTVKFVDKQRGEIAITGRTKHYLSLCGEHLSVDNMNKAIDLVSDEMGLTVKEFTVCGVPHESLFAHHWYIGVDESNIDTEVLKNKLDARLSELNDDYAVERKHALKEIFVTVLPNKAFYGWMESKGKMGGQHKFPRVFKNFLMDDWKTYLNKNGYLSDSELLKP</sequence>
<feature type="domain" description="GH3 middle" evidence="1">
    <location>
        <begin position="306"/>
        <end position="371"/>
    </location>
</feature>
<dbReference type="GO" id="GO:0005737">
    <property type="term" value="C:cytoplasm"/>
    <property type="evidence" value="ECO:0007669"/>
    <property type="project" value="TreeGrafter"/>
</dbReference>
<organism evidence="3 4">
    <name type="scientific">Dyadobacter psychrotolerans</name>
    <dbReference type="NCBI Taxonomy" id="2541721"/>
    <lineage>
        <taxon>Bacteria</taxon>
        <taxon>Pseudomonadati</taxon>
        <taxon>Bacteroidota</taxon>
        <taxon>Cytophagia</taxon>
        <taxon>Cytophagales</taxon>
        <taxon>Spirosomataceae</taxon>
        <taxon>Dyadobacter</taxon>
    </lineage>
</organism>
<dbReference type="PANTHER" id="PTHR31901">
    <property type="entry name" value="GH3 DOMAIN-CONTAINING PROTEIN"/>
    <property type="match status" value="1"/>
</dbReference>
<accession>A0A4R5DMN0</accession>
<dbReference type="OrthoDB" id="5678283at2"/>
<gene>
    <name evidence="3" type="ORF">E0F88_13645</name>
</gene>
<evidence type="ECO:0000313" key="3">
    <source>
        <dbReference type="EMBL" id="TDE15542.1"/>
    </source>
</evidence>
<dbReference type="InterPro" id="IPR055377">
    <property type="entry name" value="GH3_M"/>
</dbReference>
<dbReference type="Pfam" id="PF23571">
    <property type="entry name" value="GH3_M"/>
    <property type="match status" value="1"/>
</dbReference>
<keyword evidence="4" id="KW-1185">Reference proteome</keyword>
<dbReference type="PANTHER" id="PTHR31901:SF9">
    <property type="entry name" value="GH3 DOMAIN-CONTAINING PROTEIN"/>
    <property type="match status" value="1"/>
</dbReference>
<feature type="domain" description="GH3 C-terminal" evidence="2">
    <location>
        <begin position="397"/>
        <end position="503"/>
    </location>
</feature>
<name>A0A4R5DMN0_9BACT</name>
<dbReference type="Pfam" id="PF23572">
    <property type="entry name" value="GH3_C"/>
    <property type="match status" value="1"/>
</dbReference>
<protein>
    <submittedName>
        <fullName evidence="3">GH3 auxin-responsive promoter</fullName>
    </submittedName>
</protein>
<dbReference type="Proteomes" id="UP000294850">
    <property type="component" value="Unassembled WGS sequence"/>
</dbReference>
<reference evidence="3 4" key="1">
    <citation type="submission" date="2019-03" db="EMBL/GenBank/DDBJ databases">
        <title>Dyadobacter AR-3-6 sp. nov., isolated from arctic soil.</title>
        <authorList>
            <person name="Chaudhary D.K."/>
        </authorList>
    </citation>
    <scope>NUCLEOTIDE SEQUENCE [LARGE SCALE GENOMIC DNA]</scope>
    <source>
        <strain evidence="3 4">AR-3-6</strain>
    </source>
</reference>
<dbReference type="EMBL" id="SMFL01000004">
    <property type="protein sequence ID" value="TDE15542.1"/>
    <property type="molecule type" value="Genomic_DNA"/>
</dbReference>
<dbReference type="AlphaFoldDB" id="A0A4R5DMN0"/>
<evidence type="ECO:0000313" key="4">
    <source>
        <dbReference type="Proteomes" id="UP000294850"/>
    </source>
</evidence>
<evidence type="ECO:0000259" key="1">
    <source>
        <dbReference type="Pfam" id="PF23571"/>
    </source>
</evidence>
<dbReference type="InterPro" id="IPR004993">
    <property type="entry name" value="GH3"/>
</dbReference>
<dbReference type="Pfam" id="PF03321">
    <property type="entry name" value="GH3"/>
    <property type="match status" value="1"/>
</dbReference>
<evidence type="ECO:0000259" key="2">
    <source>
        <dbReference type="Pfam" id="PF23572"/>
    </source>
</evidence>
<dbReference type="InterPro" id="IPR055378">
    <property type="entry name" value="GH3_C"/>
</dbReference>
<dbReference type="RefSeq" id="WP_131958805.1">
    <property type="nucleotide sequence ID" value="NZ_SMFL01000004.1"/>
</dbReference>